<dbReference type="AlphaFoldDB" id="A0A0A8YQU9"/>
<proteinExistence type="predicted"/>
<sequence>MFGHGLQALSKSLVHQFTRPKAWSCSNIGPLVPYLL</sequence>
<reference evidence="1" key="2">
    <citation type="journal article" date="2015" name="Data Brief">
        <title>Shoot transcriptome of the giant reed, Arundo donax.</title>
        <authorList>
            <person name="Barrero R.A."/>
            <person name="Guerrero F.D."/>
            <person name="Moolhuijzen P."/>
            <person name="Goolsby J.A."/>
            <person name="Tidwell J."/>
            <person name="Bellgard S.E."/>
            <person name="Bellgard M.I."/>
        </authorList>
    </citation>
    <scope>NUCLEOTIDE SEQUENCE</scope>
    <source>
        <tissue evidence="1">Shoot tissue taken approximately 20 cm above the soil surface</tissue>
    </source>
</reference>
<protein>
    <submittedName>
        <fullName evidence="1">Uncharacterized protein</fullName>
    </submittedName>
</protein>
<organism evidence="1">
    <name type="scientific">Arundo donax</name>
    <name type="common">Giant reed</name>
    <name type="synonym">Donax arundinaceus</name>
    <dbReference type="NCBI Taxonomy" id="35708"/>
    <lineage>
        <taxon>Eukaryota</taxon>
        <taxon>Viridiplantae</taxon>
        <taxon>Streptophyta</taxon>
        <taxon>Embryophyta</taxon>
        <taxon>Tracheophyta</taxon>
        <taxon>Spermatophyta</taxon>
        <taxon>Magnoliopsida</taxon>
        <taxon>Liliopsida</taxon>
        <taxon>Poales</taxon>
        <taxon>Poaceae</taxon>
        <taxon>PACMAD clade</taxon>
        <taxon>Arundinoideae</taxon>
        <taxon>Arundineae</taxon>
        <taxon>Arundo</taxon>
    </lineage>
</organism>
<evidence type="ECO:0000313" key="1">
    <source>
        <dbReference type="EMBL" id="JAD24752.1"/>
    </source>
</evidence>
<dbReference type="EMBL" id="GBRH01273143">
    <property type="protein sequence ID" value="JAD24752.1"/>
    <property type="molecule type" value="Transcribed_RNA"/>
</dbReference>
<accession>A0A0A8YQU9</accession>
<name>A0A0A8YQU9_ARUDO</name>
<reference evidence="1" key="1">
    <citation type="submission" date="2014-09" db="EMBL/GenBank/DDBJ databases">
        <authorList>
            <person name="Magalhaes I.L.F."/>
            <person name="Oliveira U."/>
            <person name="Santos F.R."/>
            <person name="Vidigal T.H.D.A."/>
            <person name="Brescovit A.D."/>
            <person name="Santos A.J."/>
        </authorList>
    </citation>
    <scope>NUCLEOTIDE SEQUENCE</scope>
    <source>
        <tissue evidence="1">Shoot tissue taken approximately 20 cm above the soil surface</tissue>
    </source>
</reference>